<gene>
    <name evidence="1" type="ORF">LX64_04215</name>
</gene>
<evidence type="ECO:0000313" key="2">
    <source>
        <dbReference type="Proteomes" id="UP000249547"/>
    </source>
</evidence>
<evidence type="ECO:0000313" key="1">
    <source>
        <dbReference type="EMBL" id="RAJ00508.1"/>
    </source>
</evidence>
<sequence>MNEELDKILFTYKGFDDNYYIESVWAEKHGNYYRIVNIPFFATSIAYGDIVSVENDNGELHYLDIIAASGHSTINISFFIEEEIDNTTKKLTELGCDWEGSHIKTYISVDIPQTVNYKNVKDFLNTGATKGYFDFREACIG</sequence>
<organism evidence="1 2">
    <name type="scientific">Chitinophaga skermanii</name>
    <dbReference type="NCBI Taxonomy" id="331697"/>
    <lineage>
        <taxon>Bacteria</taxon>
        <taxon>Pseudomonadati</taxon>
        <taxon>Bacteroidota</taxon>
        <taxon>Chitinophagia</taxon>
        <taxon>Chitinophagales</taxon>
        <taxon>Chitinophagaceae</taxon>
        <taxon>Chitinophaga</taxon>
    </lineage>
</organism>
<keyword evidence="2" id="KW-1185">Reference proteome</keyword>
<dbReference type="AlphaFoldDB" id="A0A327Q9M0"/>
<comment type="caution">
    <text evidence="1">The sequence shown here is derived from an EMBL/GenBank/DDBJ whole genome shotgun (WGS) entry which is preliminary data.</text>
</comment>
<proteinExistence type="predicted"/>
<dbReference type="RefSeq" id="WP_111599617.1">
    <property type="nucleotide sequence ID" value="NZ_QLLL01000008.1"/>
</dbReference>
<name>A0A327Q9M0_9BACT</name>
<accession>A0A327Q9M0</accession>
<dbReference type="Pfam" id="PF14085">
    <property type="entry name" value="DUF4265"/>
    <property type="match status" value="1"/>
</dbReference>
<dbReference type="OrthoDB" id="1030945at2"/>
<protein>
    <submittedName>
        <fullName evidence="1">Uncharacterized protein DUF4265</fullName>
    </submittedName>
</protein>
<reference evidence="1 2" key="1">
    <citation type="submission" date="2018-06" db="EMBL/GenBank/DDBJ databases">
        <title>Genomic Encyclopedia of Archaeal and Bacterial Type Strains, Phase II (KMG-II): from individual species to whole genera.</title>
        <authorList>
            <person name="Goeker M."/>
        </authorList>
    </citation>
    <scope>NUCLEOTIDE SEQUENCE [LARGE SCALE GENOMIC DNA]</scope>
    <source>
        <strain evidence="1 2">DSM 23857</strain>
    </source>
</reference>
<dbReference type="Proteomes" id="UP000249547">
    <property type="component" value="Unassembled WGS sequence"/>
</dbReference>
<dbReference type="InterPro" id="IPR025361">
    <property type="entry name" value="DUF4265"/>
</dbReference>
<dbReference type="EMBL" id="QLLL01000008">
    <property type="protein sequence ID" value="RAJ00508.1"/>
    <property type="molecule type" value="Genomic_DNA"/>
</dbReference>